<keyword evidence="2" id="KW-1185">Reference proteome</keyword>
<organism evidence="1 2">
    <name type="scientific">Stylonychia lemnae</name>
    <name type="common">Ciliate</name>
    <dbReference type="NCBI Taxonomy" id="5949"/>
    <lineage>
        <taxon>Eukaryota</taxon>
        <taxon>Sar</taxon>
        <taxon>Alveolata</taxon>
        <taxon>Ciliophora</taxon>
        <taxon>Intramacronucleata</taxon>
        <taxon>Spirotrichea</taxon>
        <taxon>Stichotrichia</taxon>
        <taxon>Sporadotrichida</taxon>
        <taxon>Oxytrichidae</taxon>
        <taxon>Stylonychinae</taxon>
        <taxon>Stylonychia</taxon>
    </lineage>
</organism>
<dbReference type="InParanoid" id="A0A077ZYB9"/>
<protein>
    <submittedName>
        <fullName evidence="1">Uncharacterized protein</fullName>
    </submittedName>
</protein>
<sequence length="308" mass="36611">MSKLNSLRPFLFTEIQKSGIIQILGEDLTQVNKYLDIPIVNNYKFLGSFISPYRYLIIESSLQNMITYQQKLCRAIKRLSVQESINIIQSFILGQLMIKFLPIYMVGYIKLDQMQTIYQDNLKRALIQLKINDNNLKFEKHSLQRFDFLLANFEPNLDQMALNDESSMNLIQNQMFKFKDIQLSKYHIKVLNLQTSIWLINEMCVRCKDHNQPLGRGHLCDAELVSLRVPFLVKDIFNLNEIQAAILIEKVYIRLKEIGKFEYYRVDNLEEQYKNIIIEVIDFYRKKTATKYRKKQHNPNQNNFIKIF</sequence>
<gene>
    <name evidence="1" type="primary">Contig6738.g7210</name>
    <name evidence="1" type="ORF">STYLEM_3895</name>
</gene>
<evidence type="ECO:0000313" key="2">
    <source>
        <dbReference type="Proteomes" id="UP000039865"/>
    </source>
</evidence>
<accession>A0A077ZYB9</accession>
<name>A0A077ZYB9_STYLE</name>
<dbReference type="Proteomes" id="UP000039865">
    <property type="component" value="Unassembled WGS sequence"/>
</dbReference>
<dbReference type="AlphaFoldDB" id="A0A077ZYB9"/>
<reference evidence="1 2" key="1">
    <citation type="submission" date="2014-06" db="EMBL/GenBank/DDBJ databases">
        <authorList>
            <person name="Swart Estienne"/>
        </authorList>
    </citation>
    <scope>NUCLEOTIDE SEQUENCE [LARGE SCALE GENOMIC DNA]</scope>
    <source>
        <strain evidence="1 2">130c</strain>
    </source>
</reference>
<evidence type="ECO:0000313" key="1">
    <source>
        <dbReference type="EMBL" id="CDW74911.1"/>
    </source>
</evidence>
<dbReference type="EMBL" id="CCKQ01003766">
    <property type="protein sequence ID" value="CDW74911.1"/>
    <property type="molecule type" value="Genomic_DNA"/>
</dbReference>
<proteinExistence type="predicted"/>